<reference evidence="5 6" key="1">
    <citation type="submission" date="2022-11" db="EMBL/GenBank/DDBJ databases">
        <title>Minimal conservation of predation-associated metabolite biosynthetic gene clusters underscores biosynthetic potential of Myxococcota including descriptions for ten novel species: Archangium lansinium sp. nov., Myxococcus landrumus sp. nov., Nannocystis bai.</title>
        <authorList>
            <person name="Ahearne A."/>
            <person name="Stevens C."/>
            <person name="Dowd S."/>
        </authorList>
    </citation>
    <scope>NUCLEOTIDE SEQUENCE [LARGE SCALE GENOMIC DNA]</scope>
    <source>
        <strain evidence="5 6">BB15-2</strain>
    </source>
</reference>
<evidence type="ECO:0000313" key="5">
    <source>
        <dbReference type="EMBL" id="MDC0715987.1"/>
    </source>
</evidence>
<dbReference type="Proteomes" id="UP001221686">
    <property type="component" value="Unassembled WGS sequence"/>
</dbReference>
<dbReference type="PANTHER" id="PTHR11516:SF60">
    <property type="entry name" value="PYRUVATE DEHYDROGENASE E1 COMPONENT SUBUNIT ALPHA"/>
    <property type="match status" value="1"/>
</dbReference>
<dbReference type="Gene3D" id="3.40.50.970">
    <property type="match status" value="1"/>
</dbReference>
<evidence type="ECO:0000256" key="1">
    <source>
        <dbReference type="ARBA" id="ARBA00001964"/>
    </source>
</evidence>
<accession>A0ABT5DQQ8</accession>
<feature type="domain" description="Dehydrogenase E1 component" evidence="4">
    <location>
        <begin position="46"/>
        <end position="342"/>
    </location>
</feature>
<dbReference type="CDD" id="cd02000">
    <property type="entry name" value="TPP_E1_PDC_ADC_BCADC"/>
    <property type="match status" value="1"/>
</dbReference>
<name>A0ABT5DQQ8_9BACT</name>
<protein>
    <submittedName>
        <fullName evidence="5">Thiamine pyrophosphate-dependent enzyme</fullName>
    </submittedName>
</protein>
<evidence type="ECO:0000256" key="3">
    <source>
        <dbReference type="ARBA" id="ARBA00023052"/>
    </source>
</evidence>
<evidence type="ECO:0000313" key="6">
    <source>
        <dbReference type="Proteomes" id="UP001221686"/>
    </source>
</evidence>
<gene>
    <name evidence="5" type="ORF">POL25_03715</name>
</gene>
<keyword evidence="3" id="KW-0786">Thiamine pyrophosphate</keyword>
<dbReference type="InterPro" id="IPR050642">
    <property type="entry name" value="PDH_E1_Alpha_Subunit"/>
</dbReference>
<dbReference type="Pfam" id="PF00676">
    <property type="entry name" value="E1_dh"/>
    <property type="match status" value="1"/>
</dbReference>
<dbReference type="InterPro" id="IPR001017">
    <property type="entry name" value="DH_E1"/>
</dbReference>
<organism evidence="5 6">
    <name type="scientific">Nannocystis bainbridge</name>
    <dbReference type="NCBI Taxonomy" id="2995303"/>
    <lineage>
        <taxon>Bacteria</taxon>
        <taxon>Pseudomonadati</taxon>
        <taxon>Myxococcota</taxon>
        <taxon>Polyangia</taxon>
        <taxon>Nannocystales</taxon>
        <taxon>Nannocystaceae</taxon>
        <taxon>Nannocystis</taxon>
    </lineage>
</organism>
<evidence type="ECO:0000256" key="2">
    <source>
        <dbReference type="ARBA" id="ARBA00023002"/>
    </source>
</evidence>
<dbReference type="EMBL" id="JAQNDL010000001">
    <property type="protein sequence ID" value="MDC0715987.1"/>
    <property type="molecule type" value="Genomic_DNA"/>
</dbReference>
<evidence type="ECO:0000259" key="4">
    <source>
        <dbReference type="Pfam" id="PF00676"/>
    </source>
</evidence>
<comment type="cofactor">
    <cofactor evidence="1">
        <name>thiamine diphosphate</name>
        <dbReference type="ChEBI" id="CHEBI:58937"/>
    </cofactor>
</comment>
<dbReference type="InterPro" id="IPR029061">
    <property type="entry name" value="THDP-binding"/>
</dbReference>
<dbReference type="PANTHER" id="PTHR11516">
    <property type="entry name" value="PYRUVATE DEHYDROGENASE E1 COMPONENT, ALPHA SUBUNIT BACTERIAL AND ORGANELLAR"/>
    <property type="match status" value="1"/>
</dbReference>
<keyword evidence="6" id="KW-1185">Reference proteome</keyword>
<dbReference type="SUPFAM" id="SSF52518">
    <property type="entry name" value="Thiamin diphosphate-binding fold (THDP-binding)"/>
    <property type="match status" value="1"/>
</dbReference>
<comment type="caution">
    <text evidence="5">The sequence shown here is derived from an EMBL/GenBank/DDBJ whole genome shotgun (WGS) entry which is preliminary data.</text>
</comment>
<keyword evidence="2" id="KW-0560">Oxidoreductase</keyword>
<proteinExistence type="predicted"/>
<sequence length="368" mass="40182">MNQSEAAPDPAPQGDTDNAVDAAYEAKLRADYDGQSRDDVLRDYREMLRIRRFEEAAARAYTRGKISGFLHLYIGQEAIAIATQQVMEPGDRVVSTYRTHGFAIALGSDPKACAAELFGKAAGLVGGVGGSMHFFDKARGLWGGYAIVGNHIPVAAGHAFASQYTGDGRVTLCFMGDGAVGIGPVHEGMTMAGIMKLPIVFVVENNQYSMGTPLKRTLPVEDITARAAGYGFASDRFHVTSVQETRRRLGEAVERARKDGKPTLVELITYRFRGHSMSDPAKYRQKEEVDRWRLNDPLERTLMALKLIHKVPEAELDADDETIVAEMDAAYEFADKAPVPQPAARFDNVMAEGPYYGDSATTRPAGVE</sequence>